<organism evidence="1 2">
    <name type="scientific">Methylocaldum szegediense</name>
    <dbReference type="NCBI Taxonomy" id="73780"/>
    <lineage>
        <taxon>Bacteria</taxon>
        <taxon>Pseudomonadati</taxon>
        <taxon>Pseudomonadota</taxon>
        <taxon>Gammaproteobacteria</taxon>
        <taxon>Methylococcales</taxon>
        <taxon>Methylococcaceae</taxon>
        <taxon>Methylocaldum</taxon>
    </lineage>
</organism>
<protein>
    <recommendedName>
        <fullName evidence="3">Secreted protein</fullName>
    </recommendedName>
</protein>
<sequence>MRAVFDGVEFCLIITRSVCSPVAQSVEQLAVNQRVGGSSPSGGAIFFLRVSVAFMRARELGTLSIRPLVNRSHPEFSPLFL</sequence>
<name>A0ABM9I5K4_9GAMM</name>
<dbReference type="EMBL" id="OX458333">
    <property type="protein sequence ID" value="CAI8907143.1"/>
    <property type="molecule type" value="Genomic_DNA"/>
</dbReference>
<evidence type="ECO:0000313" key="2">
    <source>
        <dbReference type="Proteomes" id="UP001162030"/>
    </source>
</evidence>
<gene>
    <name evidence="1" type="ORF">MSZNOR_3562</name>
</gene>
<reference evidence="1 2" key="1">
    <citation type="submission" date="2023-03" db="EMBL/GenBank/DDBJ databases">
        <authorList>
            <person name="Pearce D."/>
        </authorList>
    </citation>
    <scope>NUCLEOTIDE SEQUENCE [LARGE SCALE GENOMIC DNA]</scope>
    <source>
        <strain evidence="1">Msz</strain>
    </source>
</reference>
<evidence type="ECO:0008006" key="3">
    <source>
        <dbReference type="Google" id="ProtNLM"/>
    </source>
</evidence>
<accession>A0ABM9I5K4</accession>
<dbReference type="Proteomes" id="UP001162030">
    <property type="component" value="Chromosome"/>
</dbReference>
<keyword evidence="2" id="KW-1185">Reference proteome</keyword>
<proteinExistence type="predicted"/>
<evidence type="ECO:0000313" key="1">
    <source>
        <dbReference type="EMBL" id="CAI8907143.1"/>
    </source>
</evidence>